<organism evidence="1 2">
    <name type="scientific">Amycolatopsis ultiminotia</name>
    <dbReference type="NCBI Taxonomy" id="543629"/>
    <lineage>
        <taxon>Bacteria</taxon>
        <taxon>Bacillati</taxon>
        <taxon>Actinomycetota</taxon>
        <taxon>Actinomycetes</taxon>
        <taxon>Pseudonocardiales</taxon>
        <taxon>Pseudonocardiaceae</taxon>
        <taxon>Amycolatopsis</taxon>
    </lineage>
</organism>
<dbReference type="Gene3D" id="2.120.10.30">
    <property type="entry name" value="TolB, C-terminal domain"/>
    <property type="match status" value="3"/>
</dbReference>
<gene>
    <name evidence="1" type="ORF">GCM10022222_55000</name>
</gene>
<dbReference type="Proteomes" id="UP001500689">
    <property type="component" value="Unassembled WGS sequence"/>
</dbReference>
<evidence type="ECO:0000313" key="1">
    <source>
        <dbReference type="EMBL" id="GAA3564269.1"/>
    </source>
</evidence>
<evidence type="ECO:0000313" key="2">
    <source>
        <dbReference type="Proteomes" id="UP001500689"/>
    </source>
</evidence>
<dbReference type="InterPro" id="IPR011042">
    <property type="entry name" value="6-blade_b-propeller_TolB-like"/>
</dbReference>
<accession>A0ABP6XAY5</accession>
<dbReference type="RefSeq" id="WP_344864861.1">
    <property type="nucleotide sequence ID" value="NZ_BAAAZN010000013.1"/>
</dbReference>
<dbReference type="PANTHER" id="PTHR40274">
    <property type="entry name" value="VIRGINIAMYCIN B LYASE"/>
    <property type="match status" value="1"/>
</dbReference>
<reference evidence="2" key="1">
    <citation type="journal article" date="2019" name="Int. J. Syst. Evol. Microbiol.">
        <title>The Global Catalogue of Microorganisms (GCM) 10K type strain sequencing project: providing services to taxonomists for standard genome sequencing and annotation.</title>
        <authorList>
            <consortium name="The Broad Institute Genomics Platform"/>
            <consortium name="The Broad Institute Genome Sequencing Center for Infectious Disease"/>
            <person name="Wu L."/>
            <person name="Ma J."/>
        </authorList>
    </citation>
    <scope>NUCLEOTIDE SEQUENCE [LARGE SCALE GENOMIC DNA]</scope>
    <source>
        <strain evidence="2">JCM 16898</strain>
    </source>
</reference>
<dbReference type="PANTHER" id="PTHR40274:SF4">
    <property type="entry name" value="BLL1406 PROTEIN"/>
    <property type="match status" value="1"/>
</dbReference>
<proteinExistence type="predicted"/>
<protein>
    <submittedName>
        <fullName evidence="1">SMP-30/gluconolactonase/LRE family protein</fullName>
    </submittedName>
</protein>
<dbReference type="SUPFAM" id="SSF63829">
    <property type="entry name" value="Calcium-dependent phosphotriesterase"/>
    <property type="match status" value="2"/>
</dbReference>
<comment type="caution">
    <text evidence="1">The sequence shown here is derived from an EMBL/GenBank/DDBJ whole genome shotgun (WGS) entry which is preliminary data.</text>
</comment>
<name>A0ABP6XAY5_9PSEU</name>
<dbReference type="SUPFAM" id="SSF63825">
    <property type="entry name" value="YWTD domain"/>
    <property type="match status" value="1"/>
</dbReference>
<sequence>MSGARVRRLVPPQRMAGSNGVAFGPDGRLHVAEYLAGRISAVEVATGEVEVVVGEDGPVAAPDDLAFGPDGSMYVTDLVPGRVWRRAPDLGWTLVTDRVAVPNGIAFAGERLFVNEMRPGGRLLEVFPDGGEPVVLADGLAMGNAMQLGPDGFLYYPHMLTGRVFRVPPGGGTPELVADRVPAPVAVRFDRGGLLLVLSHGAGGVVTRIDLFGTGERTAQPCGISGLDNAAFDAENRMFVSSYAAGGIAELSADGRTRELVQPGFAGPFGVALDDAGKVHAADHYRITSPSDGRVSTTDFQIFSHGIVADGEVLHVTSQYGEVRTYRPADGQTRVRAKGLHRPVGVAVREDGALVVAEAGAGRVVAIDGMDAVTVLAEGFTEPVDVAFDGSRCYVSDQAAGAVLRIDDGERRGVPVVTGLAAPQGLAVRDGELIVLETGRGRLLAADPGTGETRVVVADLAVGGEREPPALFTHGLPGVPRRFAGIAVGPDGTLYISADGEGSVGRVEEDAAPAGAAGE</sequence>
<keyword evidence="2" id="KW-1185">Reference proteome</keyword>
<dbReference type="EMBL" id="BAAAZN010000013">
    <property type="protein sequence ID" value="GAA3564269.1"/>
    <property type="molecule type" value="Genomic_DNA"/>
</dbReference>
<dbReference type="InterPro" id="IPR051344">
    <property type="entry name" value="Vgb"/>
</dbReference>